<dbReference type="Proteomes" id="UP001341840">
    <property type="component" value="Unassembled WGS sequence"/>
</dbReference>
<accession>A0ABU6Z8B5</accession>
<dbReference type="GO" id="GO:0035539">
    <property type="term" value="F:8-oxo-7,8-dihydrodeoxyguanosine triphosphate pyrophosphatase activity"/>
    <property type="evidence" value="ECO:0007669"/>
    <property type="project" value="UniProtKB-EC"/>
</dbReference>
<dbReference type="InterPro" id="IPR000086">
    <property type="entry name" value="NUDIX_hydrolase_dom"/>
</dbReference>
<comment type="caution">
    <text evidence="4">The sequence shown here is derived from an EMBL/GenBank/DDBJ whole genome shotgun (WGS) entry which is preliminary data.</text>
</comment>
<dbReference type="PROSITE" id="PS00893">
    <property type="entry name" value="NUDIX_BOX"/>
    <property type="match status" value="1"/>
</dbReference>
<dbReference type="Gene3D" id="3.90.79.10">
    <property type="entry name" value="Nucleoside Triphosphate Pyrophosphohydrolase"/>
    <property type="match status" value="1"/>
</dbReference>
<evidence type="ECO:0000256" key="2">
    <source>
        <dbReference type="RuleBase" id="RU003476"/>
    </source>
</evidence>
<dbReference type="InterPro" id="IPR020476">
    <property type="entry name" value="Nudix_hydrolase"/>
</dbReference>
<dbReference type="PANTHER" id="PTHR16099">
    <property type="entry name" value="8-OXO-DGTP DIPHOSPHATES NUDT15"/>
    <property type="match status" value="1"/>
</dbReference>
<dbReference type="CDD" id="cd04678">
    <property type="entry name" value="NUDIX_MTH2_Nudt15"/>
    <property type="match status" value="1"/>
</dbReference>
<feature type="domain" description="Nudix hydrolase" evidence="3">
    <location>
        <begin position="17"/>
        <end position="155"/>
    </location>
</feature>
<dbReference type="SUPFAM" id="SSF55811">
    <property type="entry name" value="Nudix"/>
    <property type="match status" value="1"/>
</dbReference>
<organism evidence="4 5">
    <name type="scientific">Stylosanthes scabra</name>
    <dbReference type="NCBI Taxonomy" id="79078"/>
    <lineage>
        <taxon>Eukaryota</taxon>
        <taxon>Viridiplantae</taxon>
        <taxon>Streptophyta</taxon>
        <taxon>Embryophyta</taxon>
        <taxon>Tracheophyta</taxon>
        <taxon>Spermatophyta</taxon>
        <taxon>Magnoliopsida</taxon>
        <taxon>eudicotyledons</taxon>
        <taxon>Gunneridae</taxon>
        <taxon>Pentapetalae</taxon>
        <taxon>rosids</taxon>
        <taxon>fabids</taxon>
        <taxon>Fabales</taxon>
        <taxon>Fabaceae</taxon>
        <taxon>Papilionoideae</taxon>
        <taxon>50 kb inversion clade</taxon>
        <taxon>dalbergioids sensu lato</taxon>
        <taxon>Dalbergieae</taxon>
        <taxon>Pterocarpus clade</taxon>
        <taxon>Stylosanthes</taxon>
    </lineage>
</organism>
<reference evidence="4 5" key="1">
    <citation type="journal article" date="2023" name="Plants (Basel)">
        <title>Bridging the Gap: Combining Genomics and Transcriptomics Approaches to Understand Stylosanthes scabra, an Orphan Legume from the Brazilian Caatinga.</title>
        <authorList>
            <person name="Ferreira-Neto J.R.C."/>
            <person name="da Silva M.D."/>
            <person name="Binneck E."/>
            <person name="de Melo N.F."/>
            <person name="da Silva R.H."/>
            <person name="de Melo A.L.T.M."/>
            <person name="Pandolfi V."/>
            <person name="Bustamante F.O."/>
            <person name="Brasileiro-Vidal A.C."/>
            <person name="Benko-Iseppon A.M."/>
        </authorList>
    </citation>
    <scope>NUCLEOTIDE SEQUENCE [LARGE SCALE GENOMIC DNA]</scope>
    <source>
        <tissue evidence="4">Leaves</tissue>
    </source>
</reference>
<proteinExistence type="inferred from homology"/>
<comment type="similarity">
    <text evidence="2">Belongs to the Nudix hydrolase family.</text>
</comment>
<gene>
    <name evidence="4" type="primary">NUDT1_1</name>
    <name evidence="4" type="ORF">PIB30_022917</name>
</gene>
<keyword evidence="1 2" id="KW-0378">Hydrolase</keyword>
<dbReference type="InterPro" id="IPR015797">
    <property type="entry name" value="NUDIX_hydrolase-like_dom_sf"/>
</dbReference>
<keyword evidence="5" id="KW-1185">Reference proteome</keyword>
<dbReference type="PANTHER" id="PTHR16099:SF5">
    <property type="entry name" value="NUCLEOTIDE TRIPHOSPHATE DIPHOSPHATASE NUDT15"/>
    <property type="match status" value="1"/>
</dbReference>
<dbReference type="EMBL" id="JASCZI010271939">
    <property type="protein sequence ID" value="MED6218006.1"/>
    <property type="molecule type" value="Genomic_DNA"/>
</dbReference>
<protein>
    <submittedName>
        <fullName evidence="4">Nudix (Nucleoside diphosphate linked moiety X)-type motif 1</fullName>
        <ecNumber evidence="4">3.6.1.55</ecNumber>
    </submittedName>
</protein>
<evidence type="ECO:0000313" key="5">
    <source>
        <dbReference type="Proteomes" id="UP001341840"/>
    </source>
</evidence>
<evidence type="ECO:0000259" key="3">
    <source>
        <dbReference type="PROSITE" id="PS51462"/>
    </source>
</evidence>
<dbReference type="InterPro" id="IPR020084">
    <property type="entry name" value="NUDIX_hydrolase_CS"/>
</dbReference>
<evidence type="ECO:0000256" key="1">
    <source>
        <dbReference type="ARBA" id="ARBA00022801"/>
    </source>
</evidence>
<dbReference type="EC" id="3.6.1.55" evidence="4"/>
<dbReference type="Pfam" id="PF00293">
    <property type="entry name" value="NUDIX"/>
    <property type="match status" value="1"/>
</dbReference>
<dbReference type="PRINTS" id="PR00502">
    <property type="entry name" value="NUDIXFAMILY"/>
</dbReference>
<sequence>MVNKEEPSAPTPSPMPVPRVAVVVFILKGKSVLLGRRRSSVGNSTFALPGGHLEFGESFEDCAAREVREETGLEVGKLELLTVTNNVFLEEPKKCHYVTIFMRAVLGANGAAQVPQNLEPEKCDGWEWYEWSHLPNPLFGPLERMVKGGFDPFPV</sequence>
<evidence type="ECO:0000313" key="4">
    <source>
        <dbReference type="EMBL" id="MED6218006.1"/>
    </source>
</evidence>
<name>A0ABU6Z8B5_9FABA</name>
<dbReference type="PROSITE" id="PS51462">
    <property type="entry name" value="NUDIX"/>
    <property type="match status" value="1"/>
</dbReference>